<dbReference type="PRINTS" id="PR00038">
    <property type="entry name" value="HTHLUXR"/>
</dbReference>
<protein>
    <submittedName>
        <fullName evidence="6">LuxR family transcriptional regulator</fullName>
    </submittedName>
</protein>
<dbReference type="RefSeq" id="WP_044224988.1">
    <property type="nucleotide sequence ID" value="NZ_CAKZLC010000354.1"/>
</dbReference>
<dbReference type="OrthoDB" id="9797341at2"/>
<feature type="domain" description="HTH luxR-type" evidence="4">
    <location>
        <begin position="148"/>
        <end position="212"/>
    </location>
</feature>
<dbReference type="InterPro" id="IPR001789">
    <property type="entry name" value="Sig_transdc_resp-reg_receiver"/>
</dbReference>
<evidence type="ECO:0000313" key="6">
    <source>
        <dbReference type="EMBL" id="KGE86317.1"/>
    </source>
</evidence>
<dbReference type="SUPFAM" id="SSF52172">
    <property type="entry name" value="CheY-like"/>
    <property type="match status" value="1"/>
</dbReference>
<keyword evidence="1 3" id="KW-0597">Phosphoprotein</keyword>
<evidence type="ECO:0000256" key="2">
    <source>
        <dbReference type="ARBA" id="ARBA00023125"/>
    </source>
</evidence>
<feature type="domain" description="Response regulatory" evidence="5">
    <location>
        <begin position="5"/>
        <end position="123"/>
    </location>
</feature>
<dbReference type="EMBL" id="JPOS01000079">
    <property type="protein sequence ID" value="KGE86317.1"/>
    <property type="molecule type" value="Genomic_DNA"/>
</dbReference>
<evidence type="ECO:0000256" key="1">
    <source>
        <dbReference type="ARBA" id="ARBA00022553"/>
    </source>
</evidence>
<dbReference type="Proteomes" id="UP000029736">
    <property type="component" value="Unassembled WGS sequence"/>
</dbReference>
<dbReference type="CDD" id="cd06170">
    <property type="entry name" value="LuxR_C_like"/>
    <property type="match status" value="1"/>
</dbReference>
<dbReference type="SUPFAM" id="SSF46894">
    <property type="entry name" value="C-terminal effector domain of the bipartite response regulators"/>
    <property type="match status" value="1"/>
</dbReference>
<accession>A0A098S588</accession>
<dbReference type="Pfam" id="PF00196">
    <property type="entry name" value="GerE"/>
    <property type="match status" value="1"/>
</dbReference>
<organism evidence="6 7">
    <name type="scientific">Phaeodactylibacter xiamenensis</name>
    <dbReference type="NCBI Taxonomy" id="1524460"/>
    <lineage>
        <taxon>Bacteria</taxon>
        <taxon>Pseudomonadati</taxon>
        <taxon>Bacteroidota</taxon>
        <taxon>Saprospiria</taxon>
        <taxon>Saprospirales</taxon>
        <taxon>Haliscomenobacteraceae</taxon>
        <taxon>Phaeodactylibacter</taxon>
    </lineage>
</organism>
<dbReference type="Pfam" id="PF00072">
    <property type="entry name" value="Response_reg"/>
    <property type="match status" value="1"/>
</dbReference>
<gene>
    <name evidence="6" type="ORF">IX84_21155</name>
</gene>
<dbReference type="GO" id="GO:0003677">
    <property type="term" value="F:DNA binding"/>
    <property type="evidence" value="ECO:0007669"/>
    <property type="project" value="UniProtKB-KW"/>
</dbReference>
<sequence length="214" mass="23467">MKNINLGIIEDEPVLRKNIDQFFSNLPGFKLQGSASSVESFVEAVAAATPLDILLLDISLPGGMSGLEGITLLKERYTSVDIIMWSSFEDPDKIFRALQSGADSYLIKRESLTTIRDAIQTVANGGAFMSPSIARKVIDHFAAQSRTNSNTTPVLTGRQLQIVDGLVSGLSYKMVGAELGISVETVRDHIKKIYKRLHVNSKAEVIRKRMNGEI</sequence>
<dbReference type="PROSITE" id="PS50110">
    <property type="entry name" value="RESPONSE_REGULATORY"/>
    <property type="match status" value="1"/>
</dbReference>
<dbReference type="InterPro" id="IPR016032">
    <property type="entry name" value="Sig_transdc_resp-reg_C-effctor"/>
</dbReference>
<feature type="modified residue" description="4-aspartylphosphate" evidence="3">
    <location>
        <position position="57"/>
    </location>
</feature>
<reference evidence="6 7" key="1">
    <citation type="journal article" date="2014" name="Int. J. Syst. Evol. Microbiol.">
        <title>Phaeodactylibacter xiamenensis gen. nov., sp. nov., a member of the family Saprospiraceae isolated from the marine alga Phaeodactylum tricornutum.</title>
        <authorList>
            <person name="Chen Z.Jr."/>
            <person name="Lei X."/>
            <person name="Lai Q."/>
            <person name="Li Y."/>
            <person name="Zhang B."/>
            <person name="Zhang J."/>
            <person name="Zhang H."/>
            <person name="Yang L."/>
            <person name="Zheng W."/>
            <person name="Tian Y."/>
            <person name="Yu Z."/>
            <person name="Xu H.Jr."/>
            <person name="Zheng T."/>
        </authorList>
    </citation>
    <scope>NUCLEOTIDE SEQUENCE [LARGE SCALE GENOMIC DNA]</scope>
    <source>
        <strain evidence="6 7">KD52</strain>
    </source>
</reference>
<proteinExistence type="predicted"/>
<dbReference type="SMART" id="SM00448">
    <property type="entry name" value="REC"/>
    <property type="match status" value="1"/>
</dbReference>
<keyword evidence="7" id="KW-1185">Reference proteome</keyword>
<keyword evidence="2" id="KW-0238">DNA-binding</keyword>
<evidence type="ECO:0000256" key="3">
    <source>
        <dbReference type="PROSITE-ProRule" id="PRU00169"/>
    </source>
</evidence>
<dbReference type="GO" id="GO:0006355">
    <property type="term" value="P:regulation of DNA-templated transcription"/>
    <property type="evidence" value="ECO:0007669"/>
    <property type="project" value="InterPro"/>
</dbReference>
<name>A0A098S588_9BACT</name>
<dbReference type="GO" id="GO:0000160">
    <property type="term" value="P:phosphorelay signal transduction system"/>
    <property type="evidence" value="ECO:0007669"/>
    <property type="project" value="InterPro"/>
</dbReference>
<dbReference type="PANTHER" id="PTHR43214">
    <property type="entry name" value="TWO-COMPONENT RESPONSE REGULATOR"/>
    <property type="match status" value="1"/>
</dbReference>
<dbReference type="CDD" id="cd17535">
    <property type="entry name" value="REC_NarL-like"/>
    <property type="match status" value="1"/>
</dbReference>
<dbReference type="InterPro" id="IPR058245">
    <property type="entry name" value="NreC/VraR/RcsB-like_REC"/>
</dbReference>
<dbReference type="PANTHER" id="PTHR43214:SF43">
    <property type="entry name" value="TWO-COMPONENT RESPONSE REGULATOR"/>
    <property type="match status" value="1"/>
</dbReference>
<dbReference type="PROSITE" id="PS50043">
    <property type="entry name" value="HTH_LUXR_2"/>
    <property type="match status" value="1"/>
</dbReference>
<dbReference type="InterPro" id="IPR011006">
    <property type="entry name" value="CheY-like_superfamily"/>
</dbReference>
<comment type="caution">
    <text evidence="6">The sequence shown here is derived from an EMBL/GenBank/DDBJ whole genome shotgun (WGS) entry which is preliminary data.</text>
</comment>
<dbReference type="InterPro" id="IPR000792">
    <property type="entry name" value="Tscrpt_reg_LuxR_C"/>
</dbReference>
<dbReference type="STRING" id="1524460.IX84_21155"/>
<dbReference type="InterPro" id="IPR039420">
    <property type="entry name" value="WalR-like"/>
</dbReference>
<dbReference type="AlphaFoldDB" id="A0A098S588"/>
<dbReference type="Gene3D" id="3.40.50.2300">
    <property type="match status" value="1"/>
</dbReference>
<evidence type="ECO:0000259" key="4">
    <source>
        <dbReference type="PROSITE" id="PS50043"/>
    </source>
</evidence>
<evidence type="ECO:0000313" key="7">
    <source>
        <dbReference type="Proteomes" id="UP000029736"/>
    </source>
</evidence>
<dbReference type="SMART" id="SM00421">
    <property type="entry name" value="HTH_LUXR"/>
    <property type="match status" value="1"/>
</dbReference>
<evidence type="ECO:0000259" key="5">
    <source>
        <dbReference type="PROSITE" id="PS50110"/>
    </source>
</evidence>